<dbReference type="EMBL" id="JBJQND010000015">
    <property type="protein sequence ID" value="KAL3851952.1"/>
    <property type="molecule type" value="Genomic_DNA"/>
</dbReference>
<dbReference type="Gene3D" id="1.25.10.10">
    <property type="entry name" value="Leucine-rich Repeat Variant"/>
    <property type="match status" value="1"/>
</dbReference>
<dbReference type="InterPro" id="IPR016024">
    <property type="entry name" value="ARM-type_fold"/>
</dbReference>
<feature type="domain" description="Armadillo repeat-containing" evidence="11">
    <location>
        <begin position="319"/>
        <end position="524"/>
    </location>
</feature>
<evidence type="ECO:0000256" key="8">
    <source>
        <dbReference type="ARBA" id="ARBA00023136"/>
    </source>
</evidence>
<dbReference type="InterPro" id="IPR006911">
    <property type="entry name" value="ARM-rpt_dom"/>
</dbReference>
<feature type="region of interest" description="Disordered" evidence="9">
    <location>
        <begin position="34"/>
        <end position="64"/>
    </location>
</feature>
<dbReference type="PANTHER" id="PTHR15712:SF23">
    <property type="entry name" value="ARMADILLO REPEAT CONTAINING 10"/>
    <property type="match status" value="1"/>
</dbReference>
<comment type="caution">
    <text evidence="12">The sequence shown here is derived from an EMBL/GenBank/DDBJ whole genome shotgun (WGS) entry which is preliminary data.</text>
</comment>
<keyword evidence="8 10" id="KW-0472">Membrane</keyword>
<dbReference type="PANTHER" id="PTHR15712">
    <property type="entry name" value="ARMADILLO REPEAT CONTAINING PROTEIN"/>
    <property type="match status" value="1"/>
</dbReference>
<dbReference type="SUPFAM" id="SSF48371">
    <property type="entry name" value="ARM repeat"/>
    <property type="match status" value="1"/>
</dbReference>
<accession>A0ABD3US11</accession>
<dbReference type="AlphaFoldDB" id="A0ABD3US11"/>
<feature type="compositionally biased region" description="Polar residues" evidence="9">
    <location>
        <begin position="42"/>
        <end position="59"/>
    </location>
</feature>
<feature type="compositionally biased region" description="Polar residues" evidence="9">
    <location>
        <begin position="136"/>
        <end position="153"/>
    </location>
</feature>
<dbReference type="Proteomes" id="UP001634394">
    <property type="component" value="Unassembled WGS sequence"/>
</dbReference>
<dbReference type="InterPro" id="IPR011989">
    <property type="entry name" value="ARM-like"/>
</dbReference>
<dbReference type="InterPro" id="IPR000225">
    <property type="entry name" value="Armadillo"/>
</dbReference>
<keyword evidence="5" id="KW-0735">Signal-anchor</keyword>
<name>A0ABD3US11_SINWO</name>
<feature type="region of interest" description="Disordered" evidence="9">
    <location>
        <begin position="116"/>
        <end position="163"/>
    </location>
</feature>
<evidence type="ECO:0000256" key="1">
    <source>
        <dbReference type="ARBA" id="ARBA00004167"/>
    </source>
</evidence>
<sequence>MAPGRVHVVVGTTGAVLLLGVLFSIYLLRKRKRDDERKVSAKGSNTKSSEGQQLSGETTQGKENEMAVHQKHITLEKTHTGDKYKSKIKDAAKLVTTESIDKSSGDKLGIKLDFNESAQQPGAGGDSELHKAQKESWPSKTFLSSDKNTSSDLSDPKLNKYDDDDVITNEDKVYKKESKFENAPVMRKDSGKFDLVNVAPSTAQNDSRTSNNCEKSEVLNPSDNSSQLESQVILAQTPSLSSTTGDQFTAESADFQEQTQPSAHYTEGFCKSHLSTKEMTIKYQVLLDEISEASKGSEVSSADIVQALSLAQSPGNTLTVQDAKTLVNLMMHCDPTLKHNAVQAISRCAAFTTNQNVFREHGCLRQLLKILDLEVMAMRLGRGDATTVSSTINAVSNLAVNSENQKHLEACVPTLVDISLDDSTDIAVCLSSLQALTNLSVTDLHHGHYTCLVGRLYHFLDIDNEHLRLQALRILVNLSCNPEMVPHLLAAKAPSTVLKLLEQPTDEAVILRWSTMLANVLYVVNERHITSSSLPPDDKAPSPETMYTAILGVNNVGKIKSKVFLLCKHLNKDIRAQAAKAYNQLTIHG</sequence>
<proteinExistence type="inferred from homology"/>
<evidence type="ECO:0000256" key="3">
    <source>
        <dbReference type="ARBA" id="ARBA00010553"/>
    </source>
</evidence>
<evidence type="ECO:0000256" key="9">
    <source>
        <dbReference type="SAM" id="MobiDB-lite"/>
    </source>
</evidence>
<dbReference type="Pfam" id="PF04826">
    <property type="entry name" value="Arm_2"/>
    <property type="match status" value="1"/>
</dbReference>
<dbReference type="InterPro" id="IPR051303">
    <property type="entry name" value="Armcx_regulator"/>
</dbReference>
<evidence type="ECO:0000256" key="7">
    <source>
        <dbReference type="ARBA" id="ARBA00023128"/>
    </source>
</evidence>
<organism evidence="12 13">
    <name type="scientific">Sinanodonta woodiana</name>
    <name type="common">Chinese pond mussel</name>
    <name type="synonym">Anodonta woodiana</name>
    <dbReference type="NCBI Taxonomy" id="1069815"/>
    <lineage>
        <taxon>Eukaryota</taxon>
        <taxon>Metazoa</taxon>
        <taxon>Spiralia</taxon>
        <taxon>Lophotrochozoa</taxon>
        <taxon>Mollusca</taxon>
        <taxon>Bivalvia</taxon>
        <taxon>Autobranchia</taxon>
        <taxon>Heteroconchia</taxon>
        <taxon>Palaeoheterodonta</taxon>
        <taxon>Unionida</taxon>
        <taxon>Unionoidea</taxon>
        <taxon>Unionidae</taxon>
        <taxon>Unioninae</taxon>
        <taxon>Sinanodonta</taxon>
    </lineage>
</organism>
<evidence type="ECO:0000313" key="12">
    <source>
        <dbReference type="EMBL" id="KAL3851952.1"/>
    </source>
</evidence>
<protein>
    <recommendedName>
        <fullName evidence="11">Armadillo repeat-containing domain-containing protein</fullName>
    </recommendedName>
</protein>
<reference evidence="12 13" key="1">
    <citation type="submission" date="2024-11" db="EMBL/GenBank/DDBJ databases">
        <title>Chromosome-level genome assembly of the freshwater bivalve Anodonta woodiana.</title>
        <authorList>
            <person name="Chen X."/>
        </authorList>
    </citation>
    <scope>NUCLEOTIDE SEQUENCE [LARGE SCALE GENOMIC DNA]</scope>
    <source>
        <strain evidence="12">MN2024</strain>
        <tissue evidence="12">Gills</tissue>
    </source>
</reference>
<keyword evidence="4 10" id="KW-0812">Transmembrane</keyword>
<evidence type="ECO:0000256" key="5">
    <source>
        <dbReference type="ARBA" id="ARBA00022968"/>
    </source>
</evidence>
<keyword evidence="7" id="KW-0496">Mitochondrion</keyword>
<evidence type="ECO:0000313" key="13">
    <source>
        <dbReference type="Proteomes" id="UP001634394"/>
    </source>
</evidence>
<evidence type="ECO:0000256" key="2">
    <source>
        <dbReference type="ARBA" id="ARBA00004325"/>
    </source>
</evidence>
<comment type="subcellular location">
    <subcellularLocation>
        <location evidence="1">Membrane</location>
        <topology evidence="1">Single-pass membrane protein</topology>
    </subcellularLocation>
    <subcellularLocation>
        <location evidence="2">Mitochondrion membrane</location>
    </subcellularLocation>
</comment>
<evidence type="ECO:0000256" key="6">
    <source>
        <dbReference type="ARBA" id="ARBA00022989"/>
    </source>
</evidence>
<evidence type="ECO:0000256" key="10">
    <source>
        <dbReference type="SAM" id="Phobius"/>
    </source>
</evidence>
<feature type="transmembrane region" description="Helical" evidence="10">
    <location>
        <begin position="6"/>
        <end position="28"/>
    </location>
</feature>
<evidence type="ECO:0000256" key="4">
    <source>
        <dbReference type="ARBA" id="ARBA00022692"/>
    </source>
</evidence>
<keyword evidence="13" id="KW-1185">Reference proteome</keyword>
<keyword evidence="6 10" id="KW-1133">Transmembrane helix</keyword>
<feature type="region of interest" description="Disordered" evidence="9">
    <location>
        <begin position="201"/>
        <end position="230"/>
    </location>
</feature>
<evidence type="ECO:0000259" key="11">
    <source>
        <dbReference type="Pfam" id="PF04826"/>
    </source>
</evidence>
<gene>
    <name evidence="12" type="ORF">ACJMK2_015642</name>
</gene>
<comment type="similarity">
    <text evidence="3">Belongs to the eutherian X-chromosome-specific Armcx family.</text>
</comment>
<dbReference type="SMART" id="SM00185">
    <property type="entry name" value="ARM"/>
    <property type="match status" value="3"/>
</dbReference>
<dbReference type="GO" id="GO:0031966">
    <property type="term" value="C:mitochondrial membrane"/>
    <property type="evidence" value="ECO:0007669"/>
    <property type="project" value="UniProtKB-SubCell"/>
</dbReference>